<dbReference type="InterPro" id="IPR017896">
    <property type="entry name" value="4Fe4S_Fe-S-bd"/>
</dbReference>
<dbReference type="InterPro" id="IPR023753">
    <property type="entry name" value="FAD/NAD-binding_dom"/>
</dbReference>
<dbReference type="SUPFAM" id="SSF51971">
    <property type="entry name" value="Nucleotide-binding domain"/>
    <property type="match status" value="1"/>
</dbReference>
<evidence type="ECO:0000256" key="4">
    <source>
        <dbReference type="ARBA" id="ARBA00022723"/>
    </source>
</evidence>
<evidence type="ECO:0000256" key="7">
    <source>
        <dbReference type="ARBA" id="ARBA00023002"/>
    </source>
</evidence>
<keyword evidence="9" id="KW-0411">Iron-sulfur</keyword>
<dbReference type="SUPFAM" id="SSF54862">
    <property type="entry name" value="4Fe-4S ferredoxins"/>
    <property type="match status" value="1"/>
</dbReference>
<comment type="catalytic activity">
    <reaction evidence="10">
        <text>2 reduced [2Fe-2S]-[ferredoxin] + NADP(+) + H(+) = 2 oxidized [2Fe-2S]-[ferredoxin] + NADPH</text>
        <dbReference type="Rhea" id="RHEA:20125"/>
        <dbReference type="Rhea" id="RHEA-COMP:10000"/>
        <dbReference type="Rhea" id="RHEA-COMP:10001"/>
        <dbReference type="ChEBI" id="CHEBI:15378"/>
        <dbReference type="ChEBI" id="CHEBI:33737"/>
        <dbReference type="ChEBI" id="CHEBI:33738"/>
        <dbReference type="ChEBI" id="CHEBI:57783"/>
        <dbReference type="ChEBI" id="CHEBI:58349"/>
        <dbReference type="EC" id="1.18.1.2"/>
    </reaction>
</comment>
<dbReference type="RefSeq" id="WP_280760215.1">
    <property type="nucleotide sequence ID" value="NZ_JARXVC010000004.1"/>
</dbReference>
<keyword evidence="4" id="KW-0479">Metal-binding</keyword>
<reference evidence="12 13" key="1">
    <citation type="submission" date="2023-04" db="EMBL/GenBank/DDBJ databases">
        <title>Forest soil microbial communities from Buena Vista Peninsula, Colon Province, Panama.</title>
        <authorList>
            <person name="Bouskill N."/>
        </authorList>
    </citation>
    <scope>NUCLEOTIDE SEQUENCE [LARGE SCALE GENOMIC DNA]</scope>
    <source>
        <strain evidence="12 13">CFH S0262</strain>
    </source>
</reference>
<keyword evidence="13" id="KW-1185">Reference proteome</keyword>
<evidence type="ECO:0000256" key="5">
    <source>
        <dbReference type="ARBA" id="ARBA00022827"/>
    </source>
</evidence>
<evidence type="ECO:0000256" key="6">
    <source>
        <dbReference type="ARBA" id="ARBA00022857"/>
    </source>
</evidence>
<dbReference type="PROSITE" id="PS00198">
    <property type="entry name" value="4FE4S_FER_1"/>
    <property type="match status" value="1"/>
</dbReference>
<evidence type="ECO:0000256" key="1">
    <source>
        <dbReference type="ARBA" id="ARBA00001974"/>
    </source>
</evidence>
<feature type="domain" description="4Fe-4S ferredoxin-type" evidence="11">
    <location>
        <begin position="37"/>
        <end position="66"/>
    </location>
</feature>
<name>A0ABT6MBW0_9NOCA</name>
<evidence type="ECO:0000313" key="12">
    <source>
        <dbReference type="EMBL" id="MDH6280884.1"/>
    </source>
</evidence>
<dbReference type="EC" id="1.18.1.2" evidence="2"/>
<evidence type="ECO:0000256" key="3">
    <source>
        <dbReference type="ARBA" id="ARBA00022630"/>
    </source>
</evidence>
<dbReference type="GO" id="GO:0004324">
    <property type="term" value="F:ferredoxin-NADP+ reductase activity"/>
    <property type="evidence" value="ECO:0007669"/>
    <property type="project" value="UniProtKB-EC"/>
</dbReference>
<dbReference type="PROSITE" id="PS51379">
    <property type="entry name" value="4FE4S_FER_2"/>
    <property type="match status" value="1"/>
</dbReference>
<keyword evidence="7 12" id="KW-0560">Oxidoreductase</keyword>
<dbReference type="Pfam" id="PF07992">
    <property type="entry name" value="Pyr_redox_2"/>
    <property type="match status" value="1"/>
</dbReference>
<protein>
    <recommendedName>
        <fullName evidence="2">ferredoxin--NADP(+) reductase</fullName>
        <ecNumber evidence="2">1.18.1.2</ecNumber>
    </recommendedName>
</protein>
<dbReference type="Gene3D" id="3.40.50.720">
    <property type="entry name" value="NAD(P)-binding Rossmann-like Domain"/>
    <property type="match status" value="2"/>
</dbReference>
<dbReference type="Gene3D" id="3.30.70.20">
    <property type="match status" value="1"/>
</dbReference>
<dbReference type="PRINTS" id="PR00419">
    <property type="entry name" value="ADXRDTASE"/>
</dbReference>
<gene>
    <name evidence="12" type="ORF">M2280_002097</name>
</gene>
<keyword evidence="8" id="KW-0408">Iron</keyword>
<evidence type="ECO:0000256" key="8">
    <source>
        <dbReference type="ARBA" id="ARBA00023004"/>
    </source>
</evidence>
<dbReference type="Proteomes" id="UP001160334">
    <property type="component" value="Unassembled WGS sequence"/>
</dbReference>
<evidence type="ECO:0000256" key="2">
    <source>
        <dbReference type="ARBA" id="ARBA00013223"/>
    </source>
</evidence>
<dbReference type="InterPro" id="IPR055275">
    <property type="entry name" value="Ferredox_Rdtase"/>
</dbReference>
<comment type="cofactor">
    <cofactor evidence="1">
        <name>FAD</name>
        <dbReference type="ChEBI" id="CHEBI:57692"/>
    </cofactor>
</comment>
<evidence type="ECO:0000256" key="10">
    <source>
        <dbReference type="ARBA" id="ARBA00047776"/>
    </source>
</evidence>
<proteinExistence type="predicted"/>
<sequence length="463" mass="48731">MAHVILGHCCKDASCVRVCPQNCIHPAPGEDGFASAETLHIDPASCIDCTACVEACPASAIKPEHALTQAEHPYAVRNREFFAQAPATPRTRPRAVFELPLARPSDRLEIAIVGSGPAAMYTVRELLRRSTSISVTVYEQYDTIGGLLHRGVSLDHVGVRDMIRLFDVPFRDDRVTIVPGTEVGTDISIDELRTRFDAVVLACGASQPRHVGPATASGGIYQAIDILVAENCGSSGVHPAPAGPSCVVIGAGNVAFDVVRWVARTRRRASASDRIGELVVLSRSAPEDASFTPSAFYELVDLEHAEVLIDGAGAAPRAGADSPLLGELSRLPSADVRGMHAPPTDATGPLRIVLSFGQEVVDLGRTDGGAVAVTTTAGRTFSVNSAICATGFTTKRIDGVPLDKRGVVPNRRGQVISHETGEPVEGLYVVGWAKRGASGGVGDNRTCAAETVAQLAADLRSRV</sequence>
<dbReference type="PANTHER" id="PTHR48467:SF1">
    <property type="entry name" value="GLUTAMATE SYNTHASE 1 [NADH], CHLOROPLASTIC-LIKE"/>
    <property type="match status" value="1"/>
</dbReference>
<keyword evidence="5" id="KW-0274">FAD</keyword>
<keyword evidence="6" id="KW-0521">NADP</keyword>
<evidence type="ECO:0000313" key="13">
    <source>
        <dbReference type="Proteomes" id="UP001160334"/>
    </source>
</evidence>
<dbReference type="PANTHER" id="PTHR48467">
    <property type="entry name" value="GLUTAMATE SYNTHASE 1 [NADH], CHLOROPLASTIC-LIKE"/>
    <property type="match status" value="1"/>
</dbReference>
<dbReference type="InterPro" id="IPR017900">
    <property type="entry name" value="4Fe4S_Fe_S_CS"/>
</dbReference>
<keyword evidence="3" id="KW-0285">Flavoprotein</keyword>
<comment type="caution">
    <text evidence="12">The sequence shown here is derived from an EMBL/GenBank/DDBJ whole genome shotgun (WGS) entry which is preliminary data.</text>
</comment>
<evidence type="ECO:0000259" key="11">
    <source>
        <dbReference type="PROSITE" id="PS51379"/>
    </source>
</evidence>
<dbReference type="Pfam" id="PF12837">
    <property type="entry name" value="Fer4_6"/>
    <property type="match status" value="1"/>
</dbReference>
<dbReference type="EMBL" id="JARXVC010000004">
    <property type="protein sequence ID" value="MDH6280884.1"/>
    <property type="molecule type" value="Genomic_DNA"/>
</dbReference>
<organism evidence="12 13">
    <name type="scientific">Prescottella agglutinans</name>
    <dbReference type="NCBI Taxonomy" id="1644129"/>
    <lineage>
        <taxon>Bacteria</taxon>
        <taxon>Bacillati</taxon>
        <taxon>Actinomycetota</taxon>
        <taxon>Actinomycetes</taxon>
        <taxon>Mycobacteriales</taxon>
        <taxon>Nocardiaceae</taxon>
        <taxon>Prescottella</taxon>
    </lineage>
</organism>
<accession>A0ABT6MBW0</accession>
<evidence type="ECO:0000256" key="9">
    <source>
        <dbReference type="ARBA" id="ARBA00023014"/>
    </source>
</evidence>